<evidence type="ECO:0008006" key="4">
    <source>
        <dbReference type="Google" id="ProtNLM"/>
    </source>
</evidence>
<name>A0A3N5ZC69_9ALTE</name>
<accession>A0A3N5ZC69</accession>
<protein>
    <recommendedName>
        <fullName evidence="4">Solute-binding protein family 3/N-terminal domain-containing protein</fullName>
    </recommendedName>
</protein>
<organism evidence="2 3">
    <name type="scientific">Alteromonas sediminis</name>
    <dbReference type="NCBI Taxonomy" id="2259342"/>
    <lineage>
        <taxon>Bacteria</taxon>
        <taxon>Pseudomonadati</taxon>
        <taxon>Pseudomonadota</taxon>
        <taxon>Gammaproteobacteria</taxon>
        <taxon>Alteromonadales</taxon>
        <taxon>Alteromonadaceae</taxon>
        <taxon>Alteromonas/Salinimonas group</taxon>
        <taxon>Alteromonas</taxon>
    </lineage>
</organism>
<dbReference type="RefSeq" id="WP_124027318.1">
    <property type="nucleotide sequence ID" value="NZ_JBHRSN010000015.1"/>
</dbReference>
<dbReference type="OrthoDB" id="6300773at2"/>
<dbReference type="SUPFAM" id="SSF53850">
    <property type="entry name" value="Periplasmic binding protein-like II"/>
    <property type="match status" value="1"/>
</dbReference>
<keyword evidence="1" id="KW-0812">Transmembrane</keyword>
<dbReference type="Gene3D" id="3.40.190.10">
    <property type="entry name" value="Periplasmic binding protein-like II"/>
    <property type="match status" value="2"/>
</dbReference>
<evidence type="ECO:0000313" key="2">
    <source>
        <dbReference type="EMBL" id="RPJ67418.1"/>
    </source>
</evidence>
<keyword evidence="1" id="KW-0472">Membrane</keyword>
<reference evidence="2 3" key="1">
    <citation type="submission" date="2018-11" db="EMBL/GenBank/DDBJ databases">
        <authorList>
            <person name="Ye M.-Q."/>
            <person name="Du Z.-J."/>
        </authorList>
    </citation>
    <scope>NUCLEOTIDE SEQUENCE [LARGE SCALE GENOMIC DNA]</scope>
    <source>
        <strain evidence="2 3">U0105</strain>
    </source>
</reference>
<gene>
    <name evidence="2" type="ORF">DRW07_07800</name>
</gene>
<sequence length="249" mass="28649">MINNKVWLWHFIIRAITFAFLFNLCAPLYAQTIRVSAAHWPGYTEPDGKGVYLTLIREVYKEYSLTFDVGTFARAKRQFNSDQADILVGIYLEDKSELVEPITPSYHIDTDSPLLAIYRSKAIQISSHGDLEGKTVGWLEEYNFKPFINANVKPYVFKEISHAFVLLEKGRLDAVIDYEHNLVKPEYSAFGRFELASGLKLYVVFKRTEKGVVLSTLFDTVMPQLKITGKLKRLYGKDYERANFSNVDH</sequence>
<dbReference type="EMBL" id="RPOK01000002">
    <property type="protein sequence ID" value="RPJ67418.1"/>
    <property type="molecule type" value="Genomic_DNA"/>
</dbReference>
<evidence type="ECO:0000313" key="3">
    <source>
        <dbReference type="Proteomes" id="UP000275281"/>
    </source>
</evidence>
<keyword evidence="3" id="KW-1185">Reference proteome</keyword>
<feature type="transmembrane region" description="Helical" evidence="1">
    <location>
        <begin position="6"/>
        <end position="30"/>
    </location>
</feature>
<dbReference type="Proteomes" id="UP000275281">
    <property type="component" value="Unassembled WGS sequence"/>
</dbReference>
<proteinExistence type="predicted"/>
<dbReference type="AlphaFoldDB" id="A0A3N5ZC69"/>
<evidence type="ECO:0000256" key="1">
    <source>
        <dbReference type="SAM" id="Phobius"/>
    </source>
</evidence>
<comment type="caution">
    <text evidence="2">The sequence shown here is derived from an EMBL/GenBank/DDBJ whole genome shotgun (WGS) entry which is preliminary data.</text>
</comment>
<keyword evidence="1" id="KW-1133">Transmembrane helix</keyword>